<accession>A0A9P2H403</accession>
<gene>
    <name evidence="1" type="ORF">TBOG_00157</name>
</gene>
<dbReference type="EMBL" id="GG663503">
    <property type="protein sequence ID" value="EFD41322.2"/>
    <property type="molecule type" value="Genomic_DNA"/>
</dbReference>
<reference evidence="2" key="1">
    <citation type="submission" date="2009-03" db="EMBL/GenBank/DDBJ databases">
        <title>The Genome Sequence of Mycobacterium africanum strain K85 (originally listed here as Mycobacterium tuberculosis).</title>
        <authorList>
            <consortium name="The Broad Institute Genome Sequencing Platform"/>
            <person name="Small P."/>
            <person name="Gagneaux S."/>
            <person name="Hopewell P."/>
            <person name="Young S.K."/>
            <person name="Kodira C.D."/>
            <person name="Zeng Q."/>
            <person name="Koehrsen M."/>
            <person name="Alvarado L."/>
            <person name="Berlin A."/>
            <person name="Borenstein D."/>
            <person name="Chen Z."/>
            <person name="Engels R."/>
            <person name="Freedman E."/>
            <person name="Gellesch M."/>
            <person name="Goldberg J."/>
            <person name="Griggs A."/>
            <person name="Gujja S."/>
            <person name="Heiman D."/>
            <person name="Hepburn T."/>
            <person name="Howarth C."/>
            <person name="Jen D."/>
            <person name="Larson L."/>
            <person name="Lewis B."/>
            <person name="Mehta T."/>
            <person name="Park D."/>
            <person name="Pearson M."/>
            <person name="Roberts A."/>
            <person name="Saif S."/>
            <person name="Shea T."/>
            <person name="Shenoy N."/>
            <person name="Sisk P."/>
            <person name="Stolte C."/>
            <person name="Sykes S."/>
            <person name="Walk T."/>
            <person name="White J."/>
            <person name="Yandava C."/>
            <person name="Nusbaum C."/>
            <person name="Galagan J."/>
            <person name="Birren B."/>
        </authorList>
    </citation>
    <scope>NUCLEOTIDE SEQUENCE [LARGE SCALE GENOMIC DNA]</scope>
    <source>
        <strain evidence="2">K85</strain>
    </source>
</reference>
<dbReference type="Proteomes" id="UP000005088">
    <property type="component" value="Unassembled WGS sequence"/>
</dbReference>
<evidence type="ECO:0000313" key="1">
    <source>
        <dbReference type="EMBL" id="EFD41322.2"/>
    </source>
</evidence>
<organism evidence="1 2">
    <name type="scientific">Mycobacterium tuberculosis variant africanum K85</name>
    <dbReference type="NCBI Taxonomy" id="611304"/>
    <lineage>
        <taxon>Bacteria</taxon>
        <taxon>Bacillati</taxon>
        <taxon>Actinomycetota</taxon>
        <taxon>Actinomycetes</taxon>
        <taxon>Mycobacteriales</taxon>
        <taxon>Mycobacteriaceae</taxon>
        <taxon>Mycobacterium</taxon>
        <taxon>Mycobacterium tuberculosis complex</taxon>
    </lineage>
</organism>
<protein>
    <submittedName>
        <fullName evidence="1">Peptide ABC transporter substrate-binding protein</fullName>
    </submittedName>
</protein>
<name>A0A9P2H403_MYCTX</name>
<proteinExistence type="predicted"/>
<sequence length="118" mass="13120">MTVSYHATQSAGEPVGRCFGNAHTVVRDPVLATHRDCASQGKTSPDRALLACGILEEDRWCRRCGEEGSPRDTVTRRLTHWCGLHPGVSVDHSCLSRCCRLDCRRRGPAVPQRDPPRR</sequence>
<dbReference type="AlphaFoldDB" id="A0A9P2H403"/>
<evidence type="ECO:0000313" key="2">
    <source>
        <dbReference type="Proteomes" id="UP000005088"/>
    </source>
</evidence>